<dbReference type="EMBL" id="CBTN010000005">
    <property type="protein sequence ID" value="CDH50179.1"/>
    <property type="molecule type" value="Genomic_DNA"/>
</dbReference>
<dbReference type="SUPFAM" id="SSF52087">
    <property type="entry name" value="CRAL/TRIO domain"/>
    <property type="match status" value="1"/>
</dbReference>
<dbReference type="InterPro" id="IPR036273">
    <property type="entry name" value="CRAL/TRIO_N_dom_sf"/>
</dbReference>
<reference evidence="4" key="1">
    <citation type="submission" date="2013-08" db="EMBL/GenBank/DDBJ databases">
        <title>Gene expansion shapes genome architecture in the human pathogen Lichtheimia corymbifera: an evolutionary genomics analysis in the ancient terrestrial Mucorales (Mucoromycotina).</title>
        <authorList>
            <person name="Schwartze V.U."/>
            <person name="Winter S."/>
            <person name="Shelest E."/>
            <person name="Marcet-Houben M."/>
            <person name="Horn F."/>
            <person name="Wehner S."/>
            <person name="Hoffmann K."/>
            <person name="Riege K."/>
            <person name="Sammeth M."/>
            <person name="Nowrousian M."/>
            <person name="Valiante V."/>
            <person name="Linde J."/>
            <person name="Jacobsen I.D."/>
            <person name="Marz M."/>
            <person name="Brakhage A.A."/>
            <person name="Gabaldon T."/>
            <person name="Bocker S."/>
            <person name="Voigt K."/>
        </authorList>
    </citation>
    <scope>NUCLEOTIDE SEQUENCE [LARGE SCALE GENOMIC DNA]</scope>
    <source>
        <strain evidence="4">FSU 9682</strain>
    </source>
</reference>
<organism evidence="4 5">
    <name type="scientific">Lichtheimia corymbifera JMRC:FSU:9682</name>
    <dbReference type="NCBI Taxonomy" id="1263082"/>
    <lineage>
        <taxon>Eukaryota</taxon>
        <taxon>Fungi</taxon>
        <taxon>Fungi incertae sedis</taxon>
        <taxon>Mucoromycota</taxon>
        <taxon>Mucoromycotina</taxon>
        <taxon>Mucoromycetes</taxon>
        <taxon>Mucorales</taxon>
        <taxon>Lichtheimiaceae</taxon>
        <taxon>Lichtheimia</taxon>
    </lineage>
</organism>
<sequence>MLSLLQEKTVLLNSQYIEYSQAIQHVADRLLRDVELLDMSPIELAHAKDFVRDHVTIFRFLKEADYNVERAYEWLLDTVRWRRDQSIADMSYISSAGNFYSETSGGFAFFHKHDRLGRPMVMVRMRYFPQLPKSSTTSLTDLIRPYACLIMEMARRLMLDITRQREQEGISCALVSQMVVIIDMAKSPFIPIDAQLIKAMIELMEKRFPDFVGSIYVMNFGWMYQGLWQMIKYLLSDEARSRISFPGVKEILEVVPQENLLRELGGTDDYIWSIDNDMALEKYGMGSTAEALVESTISPPASPPLSLRRSSISSSLSSDTFFDVNESFYDTQSISSAYATPGSMTPISTSPQQPISFPSIPSSPAAPAPPQNIIIQRTPEPAPIQQRGQVTAWSPASLPSSTHQYNVYYWTGLHMGAAFLTSFIKSDHDEQHPHITIAALFSSHPTKNKSNSGIDGFLLAAQLALVQQKQQQQQQQEHEDNIQHSINAKTAHKEYDDLDLIERHTPHFPHLLPPDDPQSAYALAPFRMRIHRIEYKIVRWARRMFRMSFAYKGAVYWVILYVFLRGPTETVLRRTLTSVVDTPQQVKYTTIGITAAMAAAIGSSISFSLNTATPRL</sequence>
<dbReference type="SMART" id="SM00516">
    <property type="entry name" value="SEC14"/>
    <property type="match status" value="1"/>
</dbReference>
<protein>
    <submittedName>
        <fullName evidence="4">Major sperm protein</fullName>
    </submittedName>
</protein>
<feature type="region of interest" description="Disordered" evidence="1">
    <location>
        <begin position="344"/>
        <end position="371"/>
    </location>
</feature>
<comment type="caution">
    <text evidence="4">The sequence shown here is derived from an EMBL/GenBank/DDBJ whole genome shotgun (WGS) entry which is preliminary data.</text>
</comment>
<proteinExistence type="predicted"/>
<dbReference type="CDD" id="cd00170">
    <property type="entry name" value="SEC14"/>
    <property type="match status" value="1"/>
</dbReference>
<dbReference type="STRING" id="1263082.A0A068RJM1"/>
<keyword evidence="2" id="KW-1133">Transmembrane helix</keyword>
<dbReference type="PANTHER" id="PTHR46590">
    <property type="entry name" value="PHOSPHATIDYLINOSITOL TRANSFER PROTEIN CSR1-RELATED"/>
    <property type="match status" value="1"/>
</dbReference>
<evidence type="ECO:0000256" key="2">
    <source>
        <dbReference type="SAM" id="Phobius"/>
    </source>
</evidence>
<dbReference type="PANTHER" id="PTHR46590:SF4">
    <property type="entry name" value="CRAL-TRIO DOMAIN-CONTAINING PROTEIN"/>
    <property type="match status" value="1"/>
</dbReference>
<evidence type="ECO:0000313" key="4">
    <source>
        <dbReference type="EMBL" id="CDH50179.1"/>
    </source>
</evidence>
<dbReference type="AlphaFoldDB" id="A0A068RJM1"/>
<feature type="transmembrane region" description="Helical" evidence="2">
    <location>
        <begin position="549"/>
        <end position="568"/>
    </location>
</feature>
<dbReference type="PROSITE" id="PS50191">
    <property type="entry name" value="CRAL_TRIO"/>
    <property type="match status" value="1"/>
</dbReference>
<keyword evidence="2" id="KW-0472">Membrane</keyword>
<feature type="compositionally biased region" description="Low complexity" evidence="1">
    <location>
        <begin position="346"/>
        <end position="363"/>
    </location>
</feature>
<feature type="domain" description="CRAL-TRIO" evidence="3">
    <location>
        <begin position="110"/>
        <end position="272"/>
    </location>
</feature>
<gene>
    <name evidence="4" type="ORF">LCOR_01902.1</name>
</gene>
<dbReference type="Gene3D" id="3.40.525.10">
    <property type="entry name" value="CRAL-TRIO lipid binding domain"/>
    <property type="match status" value="1"/>
</dbReference>
<evidence type="ECO:0000256" key="1">
    <source>
        <dbReference type="SAM" id="MobiDB-lite"/>
    </source>
</evidence>
<accession>A0A068RJM1</accession>
<evidence type="ECO:0000259" key="3">
    <source>
        <dbReference type="PROSITE" id="PS50191"/>
    </source>
</evidence>
<dbReference type="OrthoDB" id="75724at2759"/>
<dbReference type="InterPro" id="IPR036865">
    <property type="entry name" value="CRAL-TRIO_dom_sf"/>
</dbReference>
<dbReference type="InterPro" id="IPR052432">
    <property type="entry name" value="PITP/CRAL-TRIO"/>
</dbReference>
<dbReference type="InterPro" id="IPR001251">
    <property type="entry name" value="CRAL-TRIO_dom"/>
</dbReference>
<dbReference type="Pfam" id="PF00650">
    <property type="entry name" value="CRAL_TRIO"/>
    <property type="match status" value="1"/>
</dbReference>
<keyword evidence="2" id="KW-0812">Transmembrane</keyword>
<keyword evidence="5" id="KW-1185">Reference proteome</keyword>
<dbReference type="SUPFAM" id="SSF46938">
    <property type="entry name" value="CRAL/TRIO N-terminal domain"/>
    <property type="match status" value="1"/>
</dbReference>
<dbReference type="Proteomes" id="UP000027586">
    <property type="component" value="Unassembled WGS sequence"/>
</dbReference>
<evidence type="ECO:0000313" key="5">
    <source>
        <dbReference type="Proteomes" id="UP000027586"/>
    </source>
</evidence>
<name>A0A068RJM1_9FUNG</name>
<dbReference type="VEuPathDB" id="FungiDB:LCOR_01902.1"/>